<reference evidence="1 2" key="1">
    <citation type="submission" date="2019-06" db="EMBL/GenBank/DDBJ databases">
        <title>Sequencing the genomes of 1000 actinobacteria strains.</title>
        <authorList>
            <person name="Klenk H.-P."/>
        </authorList>
    </citation>
    <scope>NUCLEOTIDE SEQUENCE [LARGE SCALE GENOMIC DNA]</scope>
    <source>
        <strain evidence="1 2">DSM 43866</strain>
    </source>
</reference>
<dbReference type="Proteomes" id="UP000320239">
    <property type="component" value="Unassembled WGS sequence"/>
</dbReference>
<dbReference type="AlphaFoldDB" id="A0A561WKW0"/>
<comment type="caution">
    <text evidence="1">The sequence shown here is derived from an EMBL/GenBank/DDBJ whole genome shotgun (WGS) entry which is preliminary data.</text>
</comment>
<sequence length="110" mass="11342">MSSGGLHIAPESLQASGRRLGAVAHRFASALTAFQAEIAGFGQPWGSDDIGSLIGAAHEEVSSFAYECYQSALGEIAAAGADLSGMALAYSAAEEAIEQRLQTLRAELGR</sequence>
<evidence type="ECO:0000313" key="1">
    <source>
        <dbReference type="EMBL" id="TWG24485.1"/>
    </source>
</evidence>
<name>A0A561WKW0_ACTTI</name>
<accession>A0A561WKW0</accession>
<dbReference type="RefSeq" id="WP_239082298.1">
    <property type="nucleotide sequence ID" value="NZ_BOMX01000070.1"/>
</dbReference>
<organism evidence="1 2">
    <name type="scientific">Actinoplanes teichomyceticus</name>
    <dbReference type="NCBI Taxonomy" id="1867"/>
    <lineage>
        <taxon>Bacteria</taxon>
        <taxon>Bacillati</taxon>
        <taxon>Actinomycetota</taxon>
        <taxon>Actinomycetes</taxon>
        <taxon>Micromonosporales</taxon>
        <taxon>Micromonosporaceae</taxon>
        <taxon>Actinoplanes</taxon>
    </lineage>
</organism>
<dbReference type="EMBL" id="VIWY01000002">
    <property type="protein sequence ID" value="TWG24485.1"/>
    <property type="molecule type" value="Genomic_DNA"/>
</dbReference>
<proteinExistence type="predicted"/>
<evidence type="ECO:0000313" key="2">
    <source>
        <dbReference type="Proteomes" id="UP000320239"/>
    </source>
</evidence>
<protein>
    <submittedName>
        <fullName evidence="1">Uncharacterized protein</fullName>
    </submittedName>
</protein>
<keyword evidence="2" id="KW-1185">Reference proteome</keyword>
<gene>
    <name evidence="1" type="ORF">FHX34_1021041</name>
</gene>